<keyword evidence="2" id="KW-0175">Coiled coil</keyword>
<keyword evidence="5" id="KW-1185">Reference proteome</keyword>
<proteinExistence type="predicted"/>
<dbReference type="Pfam" id="PF03221">
    <property type="entry name" value="HTH_Tnp_Tc5"/>
    <property type="match status" value="1"/>
</dbReference>
<dbReference type="EMBL" id="CAJJDN010000018">
    <property type="protein sequence ID" value="CAD8063651.1"/>
    <property type="molecule type" value="Genomic_DNA"/>
</dbReference>
<comment type="caution">
    <text evidence="4">The sequence shown here is derived from an EMBL/GenBank/DDBJ whole genome shotgun (WGS) entry which is preliminary data.</text>
</comment>
<evidence type="ECO:0000259" key="3">
    <source>
        <dbReference type="PROSITE" id="PS51253"/>
    </source>
</evidence>
<dbReference type="SMART" id="SM00674">
    <property type="entry name" value="CENPB"/>
    <property type="match status" value="1"/>
</dbReference>
<reference evidence="4" key="1">
    <citation type="submission" date="2021-01" db="EMBL/GenBank/DDBJ databases">
        <authorList>
            <consortium name="Genoscope - CEA"/>
            <person name="William W."/>
        </authorList>
    </citation>
    <scope>NUCLEOTIDE SEQUENCE</scope>
</reference>
<organism evidence="4 5">
    <name type="scientific">Paramecium sonneborni</name>
    <dbReference type="NCBI Taxonomy" id="65129"/>
    <lineage>
        <taxon>Eukaryota</taxon>
        <taxon>Sar</taxon>
        <taxon>Alveolata</taxon>
        <taxon>Ciliophora</taxon>
        <taxon>Intramacronucleata</taxon>
        <taxon>Oligohymenophorea</taxon>
        <taxon>Peniculida</taxon>
        <taxon>Parameciidae</taxon>
        <taxon>Paramecium</taxon>
    </lineage>
</organism>
<protein>
    <recommendedName>
        <fullName evidence="3">HTH CENPB-type domain-containing protein</fullName>
    </recommendedName>
</protein>
<accession>A0A8S1LB78</accession>
<dbReference type="Proteomes" id="UP000692954">
    <property type="component" value="Unassembled WGS sequence"/>
</dbReference>
<dbReference type="PROSITE" id="PS51253">
    <property type="entry name" value="HTH_CENPB"/>
    <property type="match status" value="1"/>
</dbReference>
<dbReference type="AlphaFoldDB" id="A0A8S1LB78"/>
<dbReference type="InterPro" id="IPR006600">
    <property type="entry name" value="HTH_CenpB_DNA-bd_dom"/>
</dbReference>
<dbReference type="GO" id="GO:0003677">
    <property type="term" value="F:DNA binding"/>
    <property type="evidence" value="ECO:0007669"/>
    <property type="project" value="UniProtKB-KW"/>
</dbReference>
<sequence length="213" mass="25183">MQHQDETSNIIIQIQEECKIVVDLTQLRREHYNVLSKKEKDEALLMLGPNPLFNDFKTVSQAFGTTIKNLKRWLRCGTERKKGCGRKKLNPYAEKQLIDWVIEKVQQTGKKISRQELRGKALELFKNQHFCASKGFLDKFVKSYQLKNRMNEILKRIGKLNTKNFYKKSKQIQTKIEEELQVETVKKEEEIEEVKIENINLKHNKNCSVFQIQ</sequence>
<evidence type="ECO:0000313" key="5">
    <source>
        <dbReference type="Proteomes" id="UP000692954"/>
    </source>
</evidence>
<feature type="coiled-coil region" evidence="2">
    <location>
        <begin position="177"/>
        <end position="204"/>
    </location>
</feature>
<feature type="domain" description="HTH CENPB-type" evidence="3">
    <location>
        <begin position="81"/>
        <end position="150"/>
    </location>
</feature>
<gene>
    <name evidence="4" type="ORF">PSON_ATCC_30995.1.T0180098</name>
</gene>
<keyword evidence="1" id="KW-0238">DNA-binding</keyword>
<evidence type="ECO:0000256" key="2">
    <source>
        <dbReference type="SAM" id="Coils"/>
    </source>
</evidence>
<dbReference type="OrthoDB" id="299704at2759"/>
<evidence type="ECO:0000256" key="1">
    <source>
        <dbReference type="ARBA" id="ARBA00023125"/>
    </source>
</evidence>
<name>A0A8S1LB78_9CILI</name>
<evidence type="ECO:0000313" key="4">
    <source>
        <dbReference type="EMBL" id="CAD8063651.1"/>
    </source>
</evidence>